<sequence>MAATKSVSRRVENRIHRPPARSQRTRAPEGTRKKTSSKLPVAESSHRRRREQKPTKPDSVTAVDEVQCARVRKMEAGESMIHHKRLDVQDRGMAAEKNTNTGKNDKDTKRQKKTTVYQIRAVPISASETAEELQQTE</sequence>
<feature type="region of interest" description="Disordered" evidence="1">
    <location>
        <begin position="1"/>
        <end position="114"/>
    </location>
</feature>
<dbReference type="Proteomes" id="UP001066276">
    <property type="component" value="Chromosome 10"/>
</dbReference>
<dbReference type="EMBL" id="JANPWB010000014">
    <property type="protein sequence ID" value="KAJ1100214.1"/>
    <property type="molecule type" value="Genomic_DNA"/>
</dbReference>
<evidence type="ECO:0000256" key="1">
    <source>
        <dbReference type="SAM" id="MobiDB-lite"/>
    </source>
</evidence>
<dbReference type="AlphaFoldDB" id="A0AAV7MAT8"/>
<evidence type="ECO:0000313" key="2">
    <source>
        <dbReference type="EMBL" id="KAJ1100214.1"/>
    </source>
</evidence>
<keyword evidence="3" id="KW-1185">Reference proteome</keyword>
<reference evidence="2" key="1">
    <citation type="journal article" date="2022" name="bioRxiv">
        <title>Sequencing and chromosome-scale assembly of the giantPleurodeles waltlgenome.</title>
        <authorList>
            <person name="Brown T."/>
            <person name="Elewa A."/>
            <person name="Iarovenko S."/>
            <person name="Subramanian E."/>
            <person name="Araus A.J."/>
            <person name="Petzold A."/>
            <person name="Susuki M."/>
            <person name="Suzuki K.-i.T."/>
            <person name="Hayashi T."/>
            <person name="Toyoda A."/>
            <person name="Oliveira C."/>
            <person name="Osipova E."/>
            <person name="Leigh N.D."/>
            <person name="Simon A."/>
            <person name="Yun M.H."/>
        </authorList>
    </citation>
    <scope>NUCLEOTIDE SEQUENCE</scope>
    <source>
        <strain evidence="2">20211129_DDA</strain>
        <tissue evidence="2">Liver</tissue>
    </source>
</reference>
<proteinExistence type="predicted"/>
<comment type="caution">
    <text evidence="2">The sequence shown here is derived from an EMBL/GenBank/DDBJ whole genome shotgun (WGS) entry which is preliminary data.</text>
</comment>
<evidence type="ECO:0000313" key="3">
    <source>
        <dbReference type="Proteomes" id="UP001066276"/>
    </source>
</evidence>
<name>A0AAV7MAT8_PLEWA</name>
<protein>
    <submittedName>
        <fullName evidence="2">Uncharacterized protein</fullName>
    </submittedName>
</protein>
<organism evidence="2 3">
    <name type="scientific">Pleurodeles waltl</name>
    <name type="common">Iberian ribbed newt</name>
    <dbReference type="NCBI Taxonomy" id="8319"/>
    <lineage>
        <taxon>Eukaryota</taxon>
        <taxon>Metazoa</taxon>
        <taxon>Chordata</taxon>
        <taxon>Craniata</taxon>
        <taxon>Vertebrata</taxon>
        <taxon>Euteleostomi</taxon>
        <taxon>Amphibia</taxon>
        <taxon>Batrachia</taxon>
        <taxon>Caudata</taxon>
        <taxon>Salamandroidea</taxon>
        <taxon>Salamandridae</taxon>
        <taxon>Pleurodelinae</taxon>
        <taxon>Pleurodeles</taxon>
    </lineage>
</organism>
<gene>
    <name evidence="2" type="ORF">NDU88_005301</name>
</gene>
<accession>A0AAV7MAT8</accession>